<keyword evidence="3" id="KW-1185">Reference proteome</keyword>
<evidence type="ECO:0000313" key="3">
    <source>
        <dbReference type="Proteomes" id="UP000274756"/>
    </source>
</evidence>
<accession>A0A0N4UQF6</accession>
<evidence type="ECO:0000313" key="4">
    <source>
        <dbReference type="WBParaSite" id="DME_0001024201-mRNA-1"/>
    </source>
</evidence>
<dbReference type="EMBL" id="UYYG01000177">
    <property type="protein sequence ID" value="VDN53770.1"/>
    <property type="molecule type" value="Genomic_DNA"/>
</dbReference>
<reference evidence="1 3" key="2">
    <citation type="submission" date="2018-11" db="EMBL/GenBank/DDBJ databases">
        <authorList>
            <consortium name="Pathogen Informatics"/>
        </authorList>
    </citation>
    <scope>NUCLEOTIDE SEQUENCE [LARGE SCALE GENOMIC DNA]</scope>
</reference>
<evidence type="ECO:0000313" key="1">
    <source>
        <dbReference type="EMBL" id="VDN53770.1"/>
    </source>
</evidence>
<dbReference type="WBParaSite" id="DME_0001024201-mRNA-1">
    <property type="protein sequence ID" value="DME_0001024201-mRNA-1"/>
    <property type="gene ID" value="DME_0001024201"/>
</dbReference>
<dbReference type="SUPFAM" id="SSF82171">
    <property type="entry name" value="DPP6 N-terminal domain-like"/>
    <property type="match status" value="1"/>
</dbReference>
<gene>
    <name evidence="1" type="ORF">DME_LOCUS3743</name>
</gene>
<dbReference type="OrthoDB" id="416344at2759"/>
<dbReference type="AlphaFoldDB" id="A0A0N4UQF6"/>
<evidence type="ECO:0000313" key="2">
    <source>
        <dbReference type="Proteomes" id="UP000038040"/>
    </source>
</evidence>
<dbReference type="Proteomes" id="UP000274756">
    <property type="component" value="Unassembled WGS sequence"/>
</dbReference>
<reference evidence="4" key="1">
    <citation type="submission" date="2017-02" db="UniProtKB">
        <authorList>
            <consortium name="WormBaseParasite"/>
        </authorList>
    </citation>
    <scope>IDENTIFICATION</scope>
</reference>
<proteinExistence type="predicted"/>
<dbReference type="Proteomes" id="UP000038040">
    <property type="component" value="Unplaced"/>
</dbReference>
<sequence length="153" mass="17686">MQQLSVIKECVVSPYYKIISTSSTALANLDSQLVTYSSDNKKMVSLIMVNDNMEKKQYIRVFNRIENLELCCVDVTTPKMHGVIHEKSPFGGFKWSSNGDKILYVAEKEEKATEFFDASLDWNDANKIQESHIVHFVFSFHFIFSKLFGRNER</sequence>
<protein>
    <submittedName>
        <fullName evidence="4">Peptidase_S9_N domain-containing protein</fullName>
    </submittedName>
</protein>
<organism evidence="2 4">
    <name type="scientific">Dracunculus medinensis</name>
    <name type="common">Guinea worm</name>
    <dbReference type="NCBI Taxonomy" id="318479"/>
    <lineage>
        <taxon>Eukaryota</taxon>
        <taxon>Metazoa</taxon>
        <taxon>Ecdysozoa</taxon>
        <taxon>Nematoda</taxon>
        <taxon>Chromadorea</taxon>
        <taxon>Rhabditida</taxon>
        <taxon>Spirurina</taxon>
        <taxon>Dracunculoidea</taxon>
        <taxon>Dracunculidae</taxon>
        <taxon>Dracunculus</taxon>
    </lineage>
</organism>
<dbReference type="STRING" id="318479.A0A0N4UQF6"/>
<name>A0A0N4UQF6_DRAME</name>